<dbReference type="EMBL" id="AP019822">
    <property type="protein sequence ID" value="BBM36313.1"/>
    <property type="molecule type" value="Genomic_DNA"/>
</dbReference>
<organism evidence="2 3">
    <name type="scientific">Pseudoleptotrichia goodfellowii</name>
    <dbReference type="NCBI Taxonomy" id="157692"/>
    <lineage>
        <taxon>Bacteria</taxon>
        <taxon>Fusobacteriati</taxon>
        <taxon>Fusobacteriota</taxon>
        <taxon>Fusobacteriia</taxon>
        <taxon>Fusobacteriales</taxon>
        <taxon>Leptotrichiaceae</taxon>
        <taxon>Pseudoleptotrichia</taxon>
    </lineage>
</organism>
<keyword evidence="1" id="KW-0812">Transmembrane</keyword>
<sequence length="137" mass="15478">MNTEISNEEITELSEYSSNVYENEPNNSNEISFELDDLTVKNINSISLILKIWGVLNIIIGIMECLTIIKIISGILKIIAAFSLFEAAKFLKQSLYSKDERNIKGYFNAASKVLVLTVIIFILEAAFSIFRIITHLI</sequence>
<feature type="transmembrane region" description="Helical" evidence="1">
    <location>
        <begin position="113"/>
        <end position="133"/>
    </location>
</feature>
<dbReference type="STRING" id="714315.GCA_000516535_01251"/>
<name>A0A510JE42_9FUSO</name>
<proteinExistence type="predicted"/>
<dbReference type="Proteomes" id="UP000321606">
    <property type="component" value="Chromosome"/>
</dbReference>
<keyword evidence="1" id="KW-0472">Membrane</keyword>
<gene>
    <name evidence="2" type="ORF">JCM16774_1245</name>
</gene>
<protein>
    <submittedName>
        <fullName evidence="2">Uncharacterized protein</fullName>
    </submittedName>
</protein>
<keyword evidence="1" id="KW-1133">Transmembrane helix</keyword>
<evidence type="ECO:0000256" key="1">
    <source>
        <dbReference type="SAM" id="Phobius"/>
    </source>
</evidence>
<evidence type="ECO:0000313" key="2">
    <source>
        <dbReference type="EMBL" id="BBM36313.1"/>
    </source>
</evidence>
<dbReference type="RefSeq" id="WP_026737651.1">
    <property type="nucleotide sequence ID" value="NZ_AP019822.1"/>
</dbReference>
<dbReference type="Pfam" id="PF17319">
    <property type="entry name" value="DUF5362"/>
    <property type="match status" value="1"/>
</dbReference>
<feature type="transmembrane region" description="Helical" evidence="1">
    <location>
        <begin position="48"/>
        <end position="69"/>
    </location>
</feature>
<evidence type="ECO:0000313" key="3">
    <source>
        <dbReference type="Proteomes" id="UP000321606"/>
    </source>
</evidence>
<reference evidence="2 3" key="1">
    <citation type="submission" date="2019-07" db="EMBL/GenBank/DDBJ databases">
        <title>Complete Genome Sequence of Leptotrichia goodfellowii Strain JCM 16774.</title>
        <authorList>
            <person name="Watanabe S."/>
            <person name="Cui L."/>
        </authorList>
    </citation>
    <scope>NUCLEOTIDE SEQUENCE [LARGE SCALE GENOMIC DNA]</scope>
    <source>
        <strain evidence="2 3">JCM16774</strain>
    </source>
</reference>
<dbReference type="InterPro" id="IPR035287">
    <property type="entry name" value="DUF5362"/>
</dbReference>
<dbReference type="AlphaFoldDB" id="A0A510JE42"/>
<dbReference type="KEGG" id="lgo:JCM16774_1245"/>
<accession>A0A510JE42</accession>